<feature type="non-terminal residue" evidence="1">
    <location>
        <position position="1"/>
    </location>
</feature>
<comment type="caution">
    <text evidence="1">The sequence shown here is derived from an EMBL/GenBank/DDBJ whole genome shotgun (WGS) entry which is preliminary data.</text>
</comment>
<name>Q08P01_STIAD</name>
<evidence type="ECO:0000313" key="2">
    <source>
        <dbReference type="Proteomes" id="UP000032702"/>
    </source>
</evidence>
<sequence length="97" mass="10567">GGQREDGDGAVAGHQNVRPVLQIGEVRFHLQGGASRGGLIPRKSIVLRPEPMTFHHAPLAAGAPAWHRNPWNGWFFLPSGRFWGQIHLASSLLSGSW</sequence>
<dbReference type="Proteomes" id="UP000032702">
    <property type="component" value="Unassembled WGS sequence"/>
</dbReference>
<protein>
    <submittedName>
        <fullName evidence="1">Uncharacterized protein</fullName>
    </submittedName>
</protein>
<reference evidence="1 2" key="1">
    <citation type="submission" date="2006-04" db="EMBL/GenBank/DDBJ databases">
        <authorList>
            <person name="Nierman W.C."/>
        </authorList>
    </citation>
    <scope>NUCLEOTIDE SEQUENCE [LARGE SCALE GENOMIC DNA]</scope>
    <source>
        <strain evidence="1 2">DW4/3-1</strain>
    </source>
</reference>
<proteinExistence type="predicted"/>
<evidence type="ECO:0000313" key="1">
    <source>
        <dbReference type="EMBL" id="EAU62208.1"/>
    </source>
</evidence>
<dbReference type="AlphaFoldDB" id="Q08P01"/>
<accession>Q08P01</accession>
<gene>
    <name evidence="1" type="ORF">STIAU_3619</name>
</gene>
<dbReference type="EMBL" id="AAMD01000260">
    <property type="protein sequence ID" value="EAU62208.1"/>
    <property type="molecule type" value="Genomic_DNA"/>
</dbReference>
<organism evidence="1 2">
    <name type="scientific">Stigmatella aurantiaca (strain DW4/3-1)</name>
    <dbReference type="NCBI Taxonomy" id="378806"/>
    <lineage>
        <taxon>Bacteria</taxon>
        <taxon>Pseudomonadati</taxon>
        <taxon>Myxococcota</taxon>
        <taxon>Myxococcia</taxon>
        <taxon>Myxococcales</taxon>
        <taxon>Cystobacterineae</taxon>
        <taxon>Archangiaceae</taxon>
        <taxon>Stigmatella</taxon>
    </lineage>
</organism>